<dbReference type="Proteomes" id="UP001364764">
    <property type="component" value="Chromosome"/>
</dbReference>
<protein>
    <submittedName>
        <fullName evidence="2">HNH endonuclease</fullName>
    </submittedName>
</protein>
<feature type="domain" description="HNH nuclease" evidence="1">
    <location>
        <begin position="217"/>
        <end position="270"/>
    </location>
</feature>
<name>A0ABD8B0Z0_PAEAM</name>
<dbReference type="InterPro" id="IPR003615">
    <property type="entry name" value="HNH_nuc"/>
</dbReference>
<dbReference type="RefSeq" id="WP_338708523.1">
    <property type="nucleotide sequence ID" value="NZ_CP145892.1"/>
</dbReference>
<accession>A0ABD8B0Z0</accession>
<keyword evidence="2" id="KW-0378">Hydrolase</keyword>
<keyword evidence="2" id="KW-0540">Nuclease</keyword>
<proteinExistence type="predicted"/>
<reference evidence="2 3" key="1">
    <citation type="submission" date="2024-02" db="EMBL/GenBank/DDBJ databases">
        <title>Complete sequences of two Paenibacillus sp. strains and one Lysinibacillus strain isolated from the environment on STAA medium highlight biotechnological potential.</title>
        <authorList>
            <person name="Attere S.A."/>
            <person name="Piche L.C."/>
            <person name="Intertaglia L."/>
            <person name="Lami R."/>
            <person name="Charette S.J."/>
            <person name="Vincent A.T."/>
        </authorList>
    </citation>
    <scope>NUCLEOTIDE SEQUENCE [LARGE SCALE GENOMIC DNA]</scope>
    <source>
        <strain evidence="2 3">Y5S-7</strain>
    </source>
</reference>
<evidence type="ECO:0000313" key="2">
    <source>
        <dbReference type="EMBL" id="WWP22879.1"/>
    </source>
</evidence>
<dbReference type="AlphaFoldDB" id="A0ABD8B0Z0"/>
<keyword evidence="2" id="KW-0255">Endonuclease</keyword>
<gene>
    <name evidence="2" type="ORF">V6668_12110</name>
</gene>
<dbReference type="GeneID" id="93476221"/>
<evidence type="ECO:0000313" key="3">
    <source>
        <dbReference type="Proteomes" id="UP001364764"/>
    </source>
</evidence>
<organism evidence="2 3">
    <name type="scientific">Paenibacillus amylolyticus</name>
    <dbReference type="NCBI Taxonomy" id="1451"/>
    <lineage>
        <taxon>Bacteria</taxon>
        <taxon>Bacillati</taxon>
        <taxon>Bacillota</taxon>
        <taxon>Bacilli</taxon>
        <taxon>Bacillales</taxon>
        <taxon>Paenibacillaceae</taxon>
        <taxon>Paenibacillus</taxon>
    </lineage>
</organism>
<evidence type="ECO:0000259" key="1">
    <source>
        <dbReference type="Pfam" id="PF13391"/>
    </source>
</evidence>
<dbReference type="Pfam" id="PF13391">
    <property type="entry name" value="HNH_2"/>
    <property type="match status" value="1"/>
</dbReference>
<sequence>MMWIEMSTDETHGGKGWGFSQCLWSPAYKIVKNSRRPWPYWNSLIRVKEGDVILHLKGNAEPGFVGYSIAEADGFVTDLRPPNPGSQWDYAEKFNRVNLKDFELFTKKILLSKLFSQKESQLRYYFNINKIKKGNEKKLLFYVVQNDSLRRQNGAYLSELDRILSDILFDEITSYTNVKETNIRKQVKAYESQSSLAIRIGQNEFSKNVKENFHNKCCFPSCEISDKNFLIGSHIARWSDRPELRGEIDNGLCLCLMHDKAFEMGLFTLDSDLLVSINTERLANYGNPINRIKEFNGYPIKQAQTCVNTDYLEHHWTRIGFRP</sequence>
<dbReference type="EMBL" id="CP145892">
    <property type="protein sequence ID" value="WWP22879.1"/>
    <property type="molecule type" value="Genomic_DNA"/>
</dbReference>
<dbReference type="GO" id="GO:0004519">
    <property type="term" value="F:endonuclease activity"/>
    <property type="evidence" value="ECO:0007669"/>
    <property type="project" value="UniProtKB-KW"/>
</dbReference>